<protein>
    <submittedName>
        <fullName evidence="2">Uncharacterized protein</fullName>
    </submittedName>
</protein>
<dbReference type="AlphaFoldDB" id="A0A2N9AX30"/>
<proteinExistence type="predicted"/>
<evidence type="ECO:0000256" key="1">
    <source>
        <dbReference type="SAM" id="MobiDB-lite"/>
    </source>
</evidence>
<reference evidence="3" key="1">
    <citation type="submission" date="2017-10" db="EMBL/GenBank/DDBJ databases">
        <authorList>
            <person name="Regsiter A."/>
            <person name="William W."/>
        </authorList>
    </citation>
    <scope>NUCLEOTIDE SEQUENCE [LARGE SCALE GENOMIC DNA]</scope>
</reference>
<dbReference type="EMBL" id="LT962688">
    <property type="protein sequence ID" value="SOR31886.1"/>
    <property type="molecule type" value="Genomic_DNA"/>
</dbReference>
<evidence type="ECO:0000313" key="2">
    <source>
        <dbReference type="EMBL" id="SOR31886.1"/>
    </source>
</evidence>
<sequence length="217" mass="23058">MRKAPDRPGPPSRPPPPPPFCAWVLAWASIFVAWAAMPQTLVRIAATLLWSALKPSENESGIEHHSLLAVIHLMPVAPLAWSWPNREHASCGVIFFFEFEAEFALATRFLRSISVFWIELQSVPACCGTDWAGAAGAIGAGTLIGAPAEGAGSAGVSIDGSGIPPMLWARAGPASRTRPTRAAAVFVGATILADIRPGPSPRMPRRVYPRSRSAHPA</sequence>
<organism evidence="2 3">
    <name type="scientific">Methylorubrum extorquens</name>
    <name type="common">Methylobacterium dichloromethanicum</name>
    <name type="synonym">Methylobacterium extorquens</name>
    <dbReference type="NCBI Taxonomy" id="408"/>
    <lineage>
        <taxon>Bacteria</taxon>
        <taxon>Pseudomonadati</taxon>
        <taxon>Pseudomonadota</taxon>
        <taxon>Alphaproteobacteria</taxon>
        <taxon>Hyphomicrobiales</taxon>
        <taxon>Methylobacteriaceae</taxon>
        <taxon>Methylorubrum</taxon>
    </lineage>
</organism>
<name>A0A2N9AX30_METEX</name>
<feature type="region of interest" description="Disordered" evidence="1">
    <location>
        <begin position="197"/>
        <end position="217"/>
    </location>
</feature>
<gene>
    <name evidence="2" type="ORF">TK0001_5310</name>
</gene>
<evidence type="ECO:0000313" key="3">
    <source>
        <dbReference type="Proteomes" id="UP000233769"/>
    </source>
</evidence>
<feature type="compositionally biased region" description="Basic residues" evidence="1">
    <location>
        <begin position="203"/>
        <end position="217"/>
    </location>
</feature>
<dbReference type="Proteomes" id="UP000233769">
    <property type="component" value="Chromosome tk0001"/>
</dbReference>
<accession>A0A2N9AX30</accession>